<accession>A0ACC4DI23</accession>
<gene>
    <name evidence="1" type="ORF">ACCO45_008887</name>
</gene>
<dbReference type="EMBL" id="JBGNUJ010000008">
    <property type="protein sequence ID" value="KAL3956041.1"/>
    <property type="molecule type" value="Genomic_DNA"/>
</dbReference>
<evidence type="ECO:0000313" key="2">
    <source>
        <dbReference type="Proteomes" id="UP001638806"/>
    </source>
</evidence>
<evidence type="ECO:0000313" key="1">
    <source>
        <dbReference type="EMBL" id="KAL3956041.1"/>
    </source>
</evidence>
<organism evidence="1 2">
    <name type="scientific">Purpureocillium lilacinum</name>
    <name type="common">Paecilomyces lilacinus</name>
    <dbReference type="NCBI Taxonomy" id="33203"/>
    <lineage>
        <taxon>Eukaryota</taxon>
        <taxon>Fungi</taxon>
        <taxon>Dikarya</taxon>
        <taxon>Ascomycota</taxon>
        <taxon>Pezizomycotina</taxon>
        <taxon>Sordariomycetes</taxon>
        <taxon>Hypocreomycetidae</taxon>
        <taxon>Hypocreales</taxon>
        <taxon>Ophiocordycipitaceae</taxon>
        <taxon>Purpureocillium</taxon>
    </lineage>
</organism>
<name>A0ACC4DI23_PURLI</name>
<protein>
    <submittedName>
        <fullName evidence="1">Uncharacterized protein</fullName>
    </submittedName>
</protein>
<keyword evidence="2" id="KW-1185">Reference proteome</keyword>
<sequence>MEVQEAGTAVASDDVDVIGLHARNGISVLVVGSGIGGLSAARELWRIGCDVTVLERQPSEVLTGDSFTIGPSARRSLSRFPRLEREVDALSWDPVMHMRDLGEGWSWELVLGEEVPARPSGDAMFRVSYPFGGGLQDPVIDAEYPLLEGDRPQVNGYIGPDIQLFIARTHDEISWSLAHKDDGRARESWDHHPPVEKVLELLENHKELPEAVRRVIRATPEGTLVDYRIMWRDPQRTWTSPAGRVLQLGDAAHTFHPSSGNGGTQAVEDAVSIAKCLSIAGKGGVEWATRVSNLLRFERVSCLQAFGIYNQASKKKGGALGELGHWIIAHDPEAYAAEKYEEALSHLQHGTPFQNTLHSSSR</sequence>
<reference evidence="1" key="1">
    <citation type="submission" date="2024-12" db="EMBL/GenBank/DDBJ databases">
        <title>Comparative genomics and development of molecular markers within Purpureocillium lilacinum and among Purpureocillium species.</title>
        <authorList>
            <person name="Yeh Z.-Y."/>
            <person name="Ni N.-T."/>
            <person name="Lo P.-H."/>
            <person name="Mushyakhwo K."/>
            <person name="Lin C.-F."/>
            <person name="Nai Y.-S."/>
        </authorList>
    </citation>
    <scope>NUCLEOTIDE SEQUENCE</scope>
    <source>
        <strain evidence="1">NCHU-NPUST-175</strain>
    </source>
</reference>
<proteinExistence type="predicted"/>
<dbReference type="Proteomes" id="UP001638806">
    <property type="component" value="Unassembled WGS sequence"/>
</dbReference>
<comment type="caution">
    <text evidence="1">The sequence shown here is derived from an EMBL/GenBank/DDBJ whole genome shotgun (WGS) entry which is preliminary data.</text>
</comment>